<dbReference type="GO" id="GO:0006629">
    <property type="term" value="P:lipid metabolic process"/>
    <property type="evidence" value="ECO:0007669"/>
    <property type="project" value="InterPro"/>
</dbReference>
<protein>
    <submittedName>
        <fullName evidence="2">Glycerophosphoryl diester phosphodiesterase</fullName>
        <ecNumber evidence="2">3.1.4.46</ecNumber>
    </submittedName>
</protein>
<dbReference type="Gene3D" id="3.20.20.190">
    <property type="entry name" value="Phosphatidylinositol (PI) phosphodiesterase"/>
    <property type="match status" value="1"/>
</dbReference>
<dbReference type="PANTHER" id="PTHR46211:SF1">
    <property type="entry name" value="GLYCEROPHOSPHODIESTER PHOSPHODIESTERASE, CYTOPLASMIC"/>
    <property type="match status" value="1"/>
</dbReference>
<dbReference type="InterPro" id="IPR017946">
    <property type="entry name" value="PLC-like_Pdiesterase_TIM-brl"/>
</dbReference>
<evidence type="ECO:0000259" key="1">
    <source>
        <dbReference type="PROSITE" id="PS51704"/>
    </source>
</evidence>
<dbReference type="AlphaFoldDB" id="A0A6J4MGM5"/>
<dbReference type="CDD" id="cd08566">
    <property type="entry name" value="GDPD_AtGDE_like"/>
    <property type="match status" value="1"/>
</dbReference>
<dbReference type="EC" id="3.1.4.46" evidence="2"/>
<sequence>MKQLLVQSHRGGGTLAPENTLESFMATWELGAVPEADLRTTSDGVIVTFHDQTLARVVKGLRPDLREKGVQDITFEELALLNVGSWRGEKFRGQHACSVAEIFTLMRGRPDRVLYMDIKDVQLPELADLVQVFDVVEQVILAAPDEHLLRDWKSLVPQGQTLLWMGILWNGDEETLSHRLERLREEGFAGITQLQIHVEAIPSDHGWQFKPSLELLSQTARALKSSGVLFQSLPWECADAEVYRTLLGAGVQSFASDYPEVALGVLREWV</sequence>
<dbReference type="GO" id="GO:0008889">
    <property type="term" value="F:glycerophosphodiester phosphodiesterase activity"/>
    <property type="evidence" value="ECO:0007669"/>
    <property type="project" value="UniProtKB-EC"/>
</dbReference>
<dbReference type="Pfam" id="PF03009">
    <property type="entry name" value="GDPD"/>
    <property type="match status" value="1"/>
</dbReference>
<proteinExistence type="predicted"/>
<feature type="domain" description="GP-PDE" evidence="1">
    <location>
        <begin position="4"/>
        <end position="266"/>
    </location>
</feature>
<keyword evidence="2" id="KW-0378">Hydrolase</keyword>
<organism evidence="2">
    <name type="scientific">uncultured Chloroflexia bacterium</name>
    <dbReference type="NCBI Taxonomy" id="1672391"/>
    <lineage>
        <taxon>Bacteria</taxon>
        <taxon>Bacillati</taxon>
        <taxon>Chloroflexota</taxon>
        <taxon>Chloroflexia</taxon>
        <taxon>environmental samples</taxon>
    </lineage>
</organism>
<dbReference type="PROSITE" id="PS51704">
    <property type="entry name" value="GP_PDE"/>
    <property type="match status" value="1"/>
</dbReference>
<evidence type="ECO:0000313" key="2">
    <source>
        <dbReference type="EMBL" id="CAA9357878.1"/>
    </source>
</evidence>
<accession>A0A6J4MGM5</accession>
<feature type="non-terminal residue" evidence="2">
    <location>
        <position position="270"/>
    </location>
</feature>
<reference evidence="2" key="1">
    <citation type="submission" date="2020-02" db="EMBL/GenBank/DDBJ databases">
        <authorList>
            <person name="Meier V. D."/>
        </authorList>
    </citation>
    <scope>NUCLEOTIDE SEQUENCE</scope>
    <source>
        <strain evidence="2">AVDCRST_MAG93</strain>
    </source>
</reference>
<dbReference type="EMBL" id="CADCTR010002518">
    <property type="protein sequence ID" value="CAA9357878.1"/>
    <property type="molecule type" value="Genomic_DNA"/>
</dbReference>
<dbReference type="InterPro" id="IPR030395">
    <property type="entry name" value="GP_PDE_dom"/>
</dbReference>
<dbReference type="SUPFAM" id="SSF51695">
    <property type="entry name" value="PLC-like phosphodiesterases"/>
    <property type="match status" value="1"/>
</dbReference>
<gene>
    <name evidence="2" type="ORF">AVDCRST_MAG93-7464</name>
</gene>
<dbReference type="PANTHER" id="PTHR46211">
    <property type="entry name" value="GLYCEROPHOSPHORYL DIESTER PHOSPHODIESTERASE"/>
    <property type="match status" value="1"/>
</dbReference>
<name>A0A6J4MGM5_9CHLR</name>